<dbReference type="EMBL" id="KI658313">
    <property type="protein sequence ID" value="ETN83036.1"/>
    <property type="molecule type" value="Genomic_DNA"/>
</dbReference>
<evidence type="ECO:0000313" key="2">
    <source>
        <dbReference type="Proteomes" id="UP000053676"/>
    </source>
</evidence>
<protein>
    <submittedName>
        <fullName evidence="1">Uncharacterized protein</fullName>
    </submittedName>
</protein>
<name>W2TPH4_NECAM</name>
<dbReference type="Proteomes" id="UP000053676">
    <property type="component" value="Unassembled WGS sequence"/>
</dbReference>
<gene>
    <name evidence="1" type="ORF">NECAME_01835</name>
</gene>
<accession>W2TPH4</accession>
<dbReference type="KEGG" id="nai:NECAME_01835"/>
<reference evidence="2" key="1">
    <citation type="journal article" date="2014" name="Nat. Genet.">
        <title>Genome of the human hookworm Necator americanus.</title>
        <authorList>
            <person name="Tang Y.T."/>
            <person name="Gao X."/>
            <person name="Rosa B.A."/>
            <person name="Abubucker S."/>
            <person name="Hallsworth-Pepin K."/>
            <person name="Martin J."/>
            <person name="Tyagi R."/>
            <person name="Heizer E."/>
            <person name="Zhang X."/>
            <person name="Bhonagiri-Palsikar V."/>
            <person name="Minx P."/>
            <person name="Warren W.C."/>
            <person name="Wang Q."/>
            <person name="Zhan B."/>
            <person name="Hotez P.J."/>
            <person name="Sternberg P.W."/>
            <person name="Dougall A."/>
            <person name="Gaze S.T."/>
            <person name="Mulvenna J."/>
            <person name="Sotillo J."/>
            <person name="Ranganathan S."/>
            <person name="Rabelo E.M."/>
            <person name="Wilson R.K."/>
            <person name="Felgner P.L."/>
            <person name="Bethony J."/>
            <person name="Hawdon J.M."/>
            <person name="Gasser R.B."/>
            <person name="Loukas A."/>
            <person name="Mitreva M."/>
        </authorList>
    </citation>
    <scope>NUCLEOTIDE SEQUENCE [LARGE SCALE GENOMIC DNA]</scope>
</reference>
<dbReference type="AlphaFoldDB" id="W2TPH4"/>
<organism evidence="1 2">
    <name type="scientific">Necator americanus</name>
    <name type="common">Human hookworm</name>
    <dbReference type="NCBI Taxonomy" id="51031"/>
    <lineage>
        <taxon>Eukaryota</taxon>
        <taxon>Metazoa</taxon>
        <taxon>Ecdysozoa</taxon>
        <taxon>Nematoda</taxon>
        <taxon>Chromadorea</taxon>
        <taxon>Rhabditida</taxon>
        <taxon>Rhabditina</taxon>
        <taxon>Rhabditomorpha</taxon>
        <taxon>Strongyloidea</taxon>
        <taxon>Ancylostomatidae</taxon>
        <taxon>Bunostominae</taxon>
        <taxon>Necator</taxon>
    </lineage>
</organism>
<proteinExistence type="predicted"/>
<evidence type="ECO:0000313" key="1">
    <source>
        <dbReference type="EMBL" id="ETN83036.1"/>
    </source>
</evidence>
<sequence length="88" mass="10065">MPVHLMRVCKSAVKGWLMVMVRLLYIPLIHTGDELMQVKKPEEYEEWGSGSNRHRLPLIQVVLELQALLCGLNVPSFLGLQEVPEVQE</sequence>
<keyword evidence="2" id="KW-1185">Reference proteome</keyword>